<proteinExistence type="predicted"/>
<sequence>MSIVSETLYPICEMSSNPNRQIYSILRGFTILLLWFVKDSYSSKGACFQHNLNYLPYRGTCRLEIFELVNSSIGLKKCKTAGGSLYQISDCDQNRAVSSAKLQWFGIHLYRDVFAVYQPINQGGLSCAAVSNKVPQNGLWNDVACSPAAVQFVCEQFPDSQSQCRIPGQCSSRCLPGYQGVKCDIECPAGSYGLDCLSSCSSNCAGPNRTCDFVNGTCLLGCEKGYMWPKCDQGCSAGRYGNNCSQTCSPNCAGPNNACDELNGICVLGCDVGYKGDLCDAGLYHILGVHLHTVAFMCVIFLLVWSGLALLVLHLQKVGSPEIFSSNVIHLKNSGELNTDGTFLELTTDEMPKPTITIEQESLESTHEDQEFQGTNREASVKSADSGKGSGKSVQRLSND</sequence>
<keyword evidence="3" id="KW-1133">Transmembrane helix</keyword>
<keyword evidence="3" id="KW-0472">Membrane</keyword>
<evidence type="ECO:0000313" key="4">
    <source>
        <dbReference type="EMBL" id="KAK3717717.1"/>
    </source>
</evidence>
<comment type="caution">
    <text evidence="4">The sequence shown here is derived from an EMBL/GenBank/DDBJ whole genome shotgun (WGS) entry which is preliminary data.</text>
</comment>
<dbReference type="PANTHER" id="PTHR24043">
    <property type="entry name" value="SCAVENGER RECEPTOR CLASS F"/>
    <property type="match status" value="1"/>
</dbReference>
<dbReference type="Proteomes" id="UP001283361">
    <property type="component" value="Unassembled WGS sequence"/>
</dbReference>
<evidence type="ECO:0000256" key="3">
    <source>
        <dbReference type="SAM" id="Phobius"/>
    </source>
</evidence>
<feature type="region of interest" description="Disordered" evidence="2">
    <location>
        <begin position="360"/>
        <end position="400"/>
    </location>
</feature>
<protein>
    <submittedName>
        <fullName evidence="4">Uncharacterized protein</fullName>
    </submittedName>
</protein>
<organism evidence="4 5">
    <name type="scientific">Elysia crispata</name>
    <name type="common">lettuce slug</name>
    <dbReference type="NCBI Taxonomy" id="231223"/>
    <lineage>
        <taxon>Eukaryota</taxon>
        <taxon>Metazoa</taxon>
        <taxon>Spiralia</taxon>
        <taxon>Lophotrochozoa</taxon>
        <taxon>Mollusca</taxon>
        <taxon>Gastropoda</taxon>
        <taxon>Heterobranchia</taxon>
        <taxon>Euthyneura</taxon>
        <taxon>Panpulmonata</taxon>
        <taxon>Sacoglossa</taxon>
        <taxon>Placobranchoidea</taxon>
        <taxon>Plakobranchidae</taxon>
        <taxon>Elysia</taxon>
    </lineage>
</organism>
<name>A0AAE0XW09_9GAST</name>
<dbReference type="GO" id="GO:0005044">
    <property type="term" value="F:scavenger receptor activity"/>
    <property type="evidence" value="ECO:0007669"/>
    <property type="project" value="InterPro"/>
</dbReference>
<evidence type="ECO:0000256" key="1">
    <source>
        <dbReference type="ARBA" id="ARBA00022536"/>
    </source>
</evidence>
<evidence type="ECO:0000313" key="5">
    <source>
        <dbReference type="Proteomes" id="UP001283361"/>
    </source>
</evidence>
<dbReference type="PANTHER" id="PTHR24043:SF8">
    <property type="entry name" value="EGF-LIKE DOMAIN-CONTAINING PROTEIN"/>
    <property type="match status" value="1"/>
</dbReference>
<dbReference type="PROSITE" id="PS00615">
    <property type="entry name" value="C_TYPE_LECTIN_1"/>
    <property type="match status" value="1"/>
</dbReference>
<dbReference type="EMBL" id="JAWDGP010007452">
    <property type="protein sequence ID" value="KAK3717717.1"/>
    <property type="molecule type" value="Genomic_DNA"/>
</dbReference>
<dbReference type="InterPro" id="IPR016187">
    <property type="entry name" value="CTDL_fold"/>
</dbReference>
<reference evidence="4" key="1">
    <citation type="journal article" date="2023" name="G3 (Bethesda)">
        <title>A reference genome for the long-term kleptoplast-retaining sea slug Elysia crispata morphotype clarki.</title>
        <authorList>
            <person name="Eastman K.E."/>
            <person name="Pendleton A.L."/>
            <person name="Shaikh M.A."/>
            <person name="Suttiyut T."/>
            <person name="Ogas R."/>
            <person name="Tomko P."/>
            <person name="Gavelis G."/>
            <person name="Widhalm J.R."/>
            <person name="Wisecaver J.H."/>
        </authorList>
    </citation>
    <scope>NUCLEOTIDE SEQUENCE</scope>
    <source>
        <strain evidence="4">ECLA1</strain>
    </source>
</reference>
<dbReference type="AlphaFoldDB" id="A0AAE0XW09"/>
<dbReference type="Gene3D" id="2.170.300.10">
    <property type="entry name" value="Tie2 ligand-binding domain superfamily"/>
    <property type="match status" value="1"/>
</dbReference>
<accession>A0AAE0XW09</accession>
<feature type="compositionally biased region" description="Low complexity" evidence="2">
    <location>
        <begin position="381"/>
        <end position="394"/>
    </location>
</feature>
<gene>
    <name evidence="4" type="ORF">RRG08_065451</name>
</gene>
<feature type="transmembrane region" description="Helical" evidence="3">
    <location>
        <begin position="294"/>
        <end position="315"/>
    </location>
</feature>
<dbReference type="InterPro" id="IPR042635">
    <property type="entry name" value="MEGF10/SREC1/2-like"/>
</dbReference>
<keyword evidence="5" id="KW-1185">Reference proteome</keyword>
<dbReference type="SUPFAM" id="SSF56436">
    <property type="entry name" value="C-type lectin-like"/>
    <property type="match status" value="1"/>
</dbReference>
<keyword evidence="3" id="KW-0812">Transmembrane</keyword>
<evidence type="ECO:0000256" key="2">
    <source>
        <dbReference type="SAM" id="MobiDB-lite"/>
    </source>
</evidence>
<keyword evidence="1" id="KW-0245">EGF-like domain</keyword>
<dbReference type="InterPro" id="IPR018378">
    <property type="entry name" value="C-type_lectin_CS"/>
</dbReference>